<dbReference type="Proteomes" id="UP000660729">
    <property type="component" value="Unassembled WGS sequence"/>
</dbReference>
<sequence>MAPVADMLGPARSLGASARSSEGVNNSDNGNDRAAVGNAIAAVLSDKAQGKQRAVNEEPEPEPAPESQLDTQAYPRLTSDIQAPTPSSQADKQWALQEAEKVFARQAQEDPAWTDDDGSGTEEEDDLVFVGQKRRSPTPELPSAAPLKRGRSNDRRETYRSRNRRYETLRSPKSIQQRDQLLAAITRNWNGNIRLAIPEDIGPRTTVGTSKHDVPAQARDWATCSLEAAKVLSEISKGDPESAQRALRRVVMTPGRERTWLSNPQDFIAAAKLLNEDAVQGPKSPSVALSEDISSRLFVTPTPHTTDMDLDDVEIIGRAEDELSREADVVADDLGENKSIRDLLVAHGEAAAREAVAKQRKQDLIEGAFNAERGPEILKAWEEEDAARIQKERLEKEIEMLFGAWQA</sequence>
<keyword evidence="3" id="KW-1185">Reference proteome</keyword>
<evidence type="ECO:0000256" key="1">
    <source>
        <dbReference type="SAM" id="MobiDB-lite"/>
    </source>
</evidence>
<feature type="compositionally biased region" description="Polar residues" evidence="1">
    <location>
        <begin position="79"/>
        <end position="91"/>
    </location>
</feature>
<accession>A0A8H6RIB2</accession>
<feature type="region of interest" description="Disordered" evidence="1">
    <location>
        <begin position="1"/>
        <end position="173"/>
    </location>
</feature>
<name>A0A8H6RIB2_9PEZI</name>
<feature type="compositionally biased region" description="Basic and acidic residues" evidence="1">
    <location>
        <begin position="151"/>
        <end position="170"/>
    </location>
</feature>
<feature type="compositionally biased region" description="Acidic residues" evidence="1">
    <location>
        <begin position="112"/>
        <end position="127"/>
    </location>
</feature>
<protein>
    <submittedName>
        <fullName evidence="2">Uncharacterized protein</fullName>
    </submittedName>
</protein>
<comment type="caution">
    <text evidence="2">The sequence shown here is derived from an EMBL/GenBank/DDBJ whole genome shotgun (WGS) entry which is preliminary data.</text>
</comment>
<dbReference type="AlphaFoldDB" id="A0A8H6RIB2"/>
<dbReference type="EMBL" id="JABCIY010000157">
    <property type="protein sequence ID" value="KAF7191613.1"/>
    <property type="molecule type" value="Genomic_DNA"/>
</dbReference>
<organism evidence="2 3">
    <name type="scientific">Pseudocercospora fuligena</name>
    <dbReference type="NCBI Taxonomy" id="685502"/>
    <lineage>
        <taxon>Eukaryota</taxon>
        <taxon>Fungi</taxon>
        <taxon>Dikarya</taxon>
        <taxon>Ascomycota</taxon>
        <taxon>Pezizomycotina</taxon>
        <taxon>Dothideomycetes</taxon>
        <taxon>Dothideomycetidae</taxon>
        <taxon>Mycosphaerellales</taxon>
        <taxon>Mycosphaerellaceae</taxon>
        <taxon>Pseudocercospora</taxon>
    </lineage>
</organism>
<feature type="compositionally biased region" description="Polar residues" evidence="1">
    <location>
        <begin position="18"/>
        <end position="29"/>
    </location>
</feature>
<gene>
    <name evidence="2" type="ORF">HII31_07115</name>
</gene>
<proteinExistence type="predicted"/>
<reference evidence="2" key="1">
    <citation type="submission" date="2020-04" db="EMBL/GenBank/DDBJ databases">
        <title>Draft genome resource of the tomato pathogen Pseudocercospora fuligena.</title>
        <authorList>
            <person name="Zaccaron A."/>
        </authorList>
    </citation>
    <scope>NUCLEOTIDE SEQUENCE</scope>
    <source>
        <strain evidence="2">PF001</strain>
    </source>
</reference>
<dbReference type="OrthoDB" id="10470536at2759"/>
<evidence type="ECO:0000313" key="3">
    <source>
        <dbReference type="Proteomes" id="UP000660729"/>
    </source>
</evidence>
<evidence type="ECO:0000313" key="2">
    <source>
        <dbReference type="EMBL" id="KAF7191613.1"/>
    </source>
</evidence>